<dbReference type="AlphaFoldDB" id="A0A5D3KAB5"/>
<feature type="transmembrane region" description="Helical" evidence="1">
    <location>
        <begin position="26"/>
        <end position="45"/>
    </location>
</feature>
<keyword evidence="3" id="KW-1185">Reference proteome</keyword>
<comment type="caution">
    <text evidence="2">The sequence shown here is derived from an EMBL/GenBank/DDBJ whole genome shotgun (WGS) entry which is preliminary data.</text>
</comment>
<protein>
    <recommendedName>
        <fullName evidence="4">Chemotaxis methyl-accepting receptor HlyB-like 4HB MCP domain-containing protein</fullName>
    </recommendedName>
</protein>
<dbReference type="RefSeq" id="WP_148774760.1">
    <property type="nucleotide sequence ID" value="NZ_VSSS01000037.1"/>
</dbReference>
<keyword evidence="1" id="KW-0472">Membrane</keyword>
<accession>A0A5D3KAB5</accession>
<dbReference type="EMBL" id="VSSS01000037">
    <property type="protein sequence ID" value="TYL92627.1"/>
    <property type="molecule type" value="Genomic_DNA"/>
</dbReference>
<evidence type="ECO:0008006" key="4">
    <source>
        <dbReference type="Google" id="ProtNLM"/>
    </source>
</evidence>
<gene>
    <name evidence="2" type="ORF">FXB40_24625</name>
</gene>
<sequence>MSKNATRIFGQSKGCRGVRIGLRGQMALLGISGVLVTGAICAAALNCASLVQSASNDSNQFKADVVSLSQSFLESRQIASDFLRKPSEVSIKKYADNYERQLADLSRIEVFVTGLPEDDPLKQATSLRPVIGLYATRFHNLVAAQATSASTKRTDFRASCARPCTPSSNGWQS</sequence>
<evidence type="ECO:0000313" key="3">
    <source>
        <dbReference type="Proteomes" id="UP000324758"/>
    </source>
</evidence>
<evidence type="ECO:0000256" key="1">
    <source>
        <dbReference type="SAM" id="Phobius"/>
    </source>
</evidence>
<reference evidence="2 3" key="1">
    <citation type="submission" date="2019-08" db="EMBL/GenBank/DDBJ databases">
        <title>Bradyrhizobium hipponensis sp. nov., a rhizobium isolated from a Lupinus angustifolius root nodule in Tunisia.</title>
        <authorList>
            <person name="Off K."/>
            <person name="Rejili M."/>
            <person name="Mars M."/>
            <person name="Brachmann A."/>
            <person name="Marin M."/>
        </authorList>
    </citation>
    <scope>NUCLEOTIDE SEQUENCE [LARGE SCALE GENOMIC DNA]</scope>
    <source>
        <strain evidence="2 3">CTAW71</strain>
    </source>
</reference>
<keyword evidence="1" id="KW-0812">Transmembrane</keyword>
<organism evidence="2 3">
    <name type="scientific">Bradyrhizobium rifense</name>
    <dbReference type="NCBI Taxonomy" id="515499"/>
    <lineage>
        <taxon>Bacteria</taxon>
        <taxon>Pseudomonadati</taxon>
        <taxon>Pseudomonadota</taxon>
        <taxon>Alphaproteobacteria</taxon>
        <taxon>Hyphomicrobiales</taxon>
        <taxon>Nitrobacteraceae</taxon>
        <taxon>Bradyrhizobium</taxon>
    </lineage>
</organism>
<name>A0A5D3KAB5_9BRAD</name>
<keyword evidence="1" id="KW-1133">Transmembrane helix</keyword>
<proteinExistence type="predicted"/>
<dbReference type="Proteomes" id="UP000324758">
    <property type="component" value="Unassembled WGS sequence"/>
</dbReference>
<evidence type="ECO:0000313" key="2">
    <source>
        <dbReference type="EMBL" id="TYL92627.1"/>
    </source>
</evidence>
<dbReference type="OrthoDB" id="1522078at2"/>